<comment type="caution">
    <text evidence="1">The sequence shown here is derived from an EMBL/GenBank/DDBJ whole genome shotgun (WGS) entry which is preliminary data.</text>
</comment>
<sequence>MASLADVTTQLECLSPGSGDSSCSISSSVPLVSNDPTIPFISSSLSFFSLTAQSSASTQTTAFSSDSIVTYTSAPLSTGDPTASLGKHSVTTLFPTRSVSLSYSGSVTSRPLLGIVSPSASATRSGARTGEVFVVGSNTSSKPAQSSSPAQESSSSQRGSRSSSYQDESVRSSEYGQAAETYRSTSRSVQNVTSVVGAVASGAQTLGSGSSVSNLQLTTTTSGTTLLPATRGTLTGGQVAQITAASTVDDGPLVSSSLTTEASSASASNGSSHLLLAAILVPVLVFCLVILPCVWFLLRLRRRRRRQSDRQYMVTYEDMIEGIPPYRYNPRGPYAETLDTINESDDQSSFDIVSIPSARRVHADMIACRSRSDLEAVTNPFADPSEEEEGEGLQSPLVGRGFPRWYGRARSGTRTTVTSRASESSCSASIAAPSRWGALSPSSISSRSTSRLANLIPAPLRPDSSIGSPGGSRVGTPLARPQSQTGASDSASGYKCSSETFGSDSEWELMEDPFANPNKRSSNRPLPQVGESARAGSTRKGGIVYSSLLPKVARIHK</sequence>
<reference evidence="1" key="1">
    <citation type="journal article" date="2021" name="Environ. Microbiol.">
        <title>Gene family expansions and transcriptome signatures uncover fungal adaptations to wood decay.</title>
        <authorList>
            <person name="Hage H."/>
            <person name="Miyauchi S."/>
            <person name="Viragh M."/>
            <person name="Drula E."/>
            <person name="Min B."/>
            <person name="Chaduli D."/>
            <person name="Navarro D."/>
            <person name="Favel A."/>
            <person name="Norest M."/>
            <person name="Lesage-Meessen L."/>
            <person name="Balint B."/>
            <person name="Merenyi Z."/>
            <person name="de Eugenio L."/>
            <person name="Morin E."/>
            <person name="Martinez A.T."/>
            <person name="Baldrian P."/>
            <person name="Stursova M."/>
            <person name="Martinez M.J."/>
            <person name="Novotny C."/>
            <person name="Magnuson J.K."/>
            <person name="Spatafora J.W."/>
            <person name="Maurice S."/>
            <person name="Pangilinan J."/>
            <person name="Andreopoulos W."/>
            <person name="LaButti K."/>
            <person name="Hundley H."/>
            <person name="Na H."/>
            <person name="Kuo A."/>
            <person name="Barry K."/>
            <person name="Lipzen A."/>
            <person name="Henrissat B."/>
            <person name="Riley R."/>
            <person name="Ahrendt S."/>
            <person name="Nagy L.G."/>
            <person name="Grigoriev I.V."/>
            <person name="Martin F."/>
            <person name="Rosso M.N."/>
        </authorList>
    </citation>
    <scope>NUCLEOTIDE SEQUENCE</scope>
    <source>
        <strain evidence="1">CBS 384.51</strain>
    </source>
</reference>
<keyword evidence="2" id="KW-1185">Reference proteome</keyword>
<name>A0ACB8TRC9_9APHY</name>
<protein>
    <submittedName>
        <fullName evidence="1">Uncharacterized protein</fullName>
    </submittedName>
</protein>
<gene>
    <name evidence="1" type="ORF">BDY19DRAFT_521916</name>
</gene>
<accession>A0ACB8TRC9</accession>
<evidence type="ECO:0000313" key="2">
    <source>
        <dbReference type="Proteomes" id="UP001055072"/>
    </source>
</evidence>
<proteinExistence type="predicted"/>
<dbReference type="Proteomes" id="UP001055072">
    <property type="component" value="Unassembled WGS sequence"/>
</dbReference>
<evidence type="ECO:0000313" key="1">
    <source>
        <dbReference type="EMBL" id="KAI0084621.1"/>
    </source>
</evidence>
<dbReference type="EMBL" id="MU274940">
    <property type="protein sequence ID" value="KAI0084621.1"/>
    <property type="molecule type" value="Genomic_DNA"/>
</dbReference>
<organism evidence="1 2">
    <name type="scientific">Irpex rosettiformis</name>
    <dbReference type="NCBI Taxonomy" id="378272"/>
    <lineage>
        <taxon>Eukaryota</taxon>
        <taxon>Fungi</taxon>
        <taxon>Dikarya</taxon>
        <taxon>Basidiomycota</taxon>
        <taxon>Agaricomycotina</taxon>
        <taxon>Agaricomycetes</taxon>
        <taxon>Polyporales</taxon>
        <taxon>Irpicaceae</taxon>
        <taxon>Irpex</taxon>
    </lineage>
</organism>